<evidence type="ECO:0000313" key="1">
    <source>
        <dbReference type="EMBL" id="KIK81157.1"/>
    </source>
</evidence>
<accession>A0A0D0CEK3</accession>
<dbReference type="AlphaFoldDB" id="A0A0D0CEK3"/>
<proteinExistence type="predicted"/>
<dbReference type="EMBL" id="KN825854">
    <property type="protein sequence ID" value="KIK81157.1"/>
    <property type="molecule type" value="Genomic_DNA"/>
</dbReference>
<dbReference type="Proteomes" id="UP000054538">
    <property type="component" value="Unassembled WGS sequence"/>
</dbReference>
<gene>
    <name evidence="1" type="ORF">PAXRUDRAFT_156768</name>
</gene>
<feature type="non-terminal residue" evidence="1">
    <location>
        <position position="1"/>
    </location>
</feature>
<reference evidence="2" key="2">
    <citation type="submission" date="2015-01" db="EMBL/GenBank/DDBJ databases">
        <title>Evolutionary Origins and Diversification of the Mycorrhizal Mutualists.</title>
        <authorList>
            <consortium name="DOE Joint Genome Institute"/>
            <consortium name="Mycorrhizal Genomics Consortium"/>
            <person name="Kohler A."/>
            <person name="Kuo A."/>
            <person name="Nagy L.G."/>
            <person name="Floudas D."/>
            <person name="Copeland A."/>
            <person name="Barry K.W."/>
            <person name="Cichocki N."/>
            <person name="Veneault-Fourrey C."/>
            <person name="LaButti K."/>
            <person name="Lindquist E.A."/>
            <person name="Lipzen A."/>
            <person name="Lundell T."/>
            <person name="Morin E."/>
            <person name="Murat C."/>
            <person name="Riley R."/>
            <person name="Ohm R."/>
            <person name="Sun H."/>
            <person name="Tunlid A."/>
            <person name="Henrissat B."/>
            <person name="Grigoriev I.V."/>
            <person name="Hibbett D.S."/>
            <person name="Martin F."/>
        </authorList>
    </citation>
    <scope>NUCLEOTIDE SEQUENCE [LARGE SCALE GENOMIC DNA]</scope>
    <source>
        <strain evidence="2">Ve08.2h10</strain>
    </source>
</reference>
<dbReference type="InParanoid" id="A0A0D0CEK3"/>
<keyword evidence="2" id="KW-1185">Reference proteome</keyword>
<dbReference type="HOGENOM" id="CLU_2432928_0_0_1"/>
<organism evidence="1 2">
    <name type="scientific">Paxillus rubicundulus Ve08.2h10</name>
    <dbReference type="NCBI Taxonomy" id="930991"/>
    <lineage>
        <taxon>Eukaryota</taxon>
        <taxon>Fungi</taxon>
        <taxon>Dikarya</taxon>
        <taxon>Basidiomycota</taxon>
        <taxon>Agaricomycotina</taxon>
        <taxon>Agaricomycetes</taxon>
        <taxon>Agaricomycetidae</taxon>
        <taxon>Boletales</taxon>
        <taxon>Paxilineae</taxon>
        <taxon>Paxillaceae</taxon>
        <taxon>Paxillus</taxon>
    </lineage>
</organism>
<dbReference type="OrthoDB" id="4230923at2759"/>
<sequence>YLQQKALSVVGKPFTLEHLTYTLFHISKIDKVHRTVIEAIRATAFLLEAGATSKTADTITKHVITAIAPHVTNILQASETLNTKIQHIEQP</sequence>
<reference evidence="1 2" key="1">
    <citation type="submission" date="2014-04" db="EMBL/GenBank/DDBJ databases">
        <authorList>
            <consortium name="DOE Joint Genome Institute"/>
            <person name="Kuo A."/>
            <person name="Kohler A."/>
            <person name="Jargeat P."/>
            <person name="Nagy L.G."/>
            <person name="Floudas D."/>
            <person name="Copeland A."/>
            <person name="Barry K.W."/>
            <person name="Cichocki N."/>
            <person name="Veneault-Fourrey C."/>
            <person name="LaButti K."/>
            <person name="Lindquist E.A."/>
            <person name="Lipzen A."/>
            <person name="Lundell T."/>
            <person name="Morin E."/>
            <person name="Murat C."/>
            <person name="Sun H."/>
            <person name="Tunlid A."/>
            <person name="Henrissat B."/>
            <person name="Grigoriev I.V."/>
            <person name="Hibbett D.S."/>
            <person name="Martin F."/>
            <person name="Nordberg H.P."/>
            <person name="Cantor M.N."/>
            <person name="Hua S.X."/>
        </authorList>
    </citation>
    <scope>NUCLEOTIDE SEQUENCE [LARGE SCALE GENOMIC DNA]</scope>
    <source>
        <strain evidence="1 2">Ve08.2h10</strain>
    </source>
</reference>
<name>A0A0D0CEK3_9AGAM</name>
<protein>
    <submittedName>
        <fullName evidence="1">Uncharacterized protein</fullName>
    </submittedName>
</protein>
<evidence type="ECO:0000313" key="2">
    <source>
        <dbReference type="Proteomes" id="UP000054538"/>
    </source>
</evidence>